<accession>A0AAC9J6H4</accession>
<organism evidence="1 2">
    <name type="scientific">Virgibacillus halodenitrificans</name>
    <name type="common">Bacillus halodenitrificans</name>
    <dbReference type="NCBI Taxonomy" id="1482"/>
    <lineage>
        <taxon>Bacteria</taxon>
        <taxon>Bacillati</taxon>
        <taxon>Bacillota</taxon>
        <taxon>Bacilli</taxon>
        <taxon>Bacillales</taxon>
        <taxon>Bacillaceae</taxon>
        <taxon>Virgibacillus</taxon>
    </lineage>
</organism>
<sequence length="421" mass="48148">MDNKLEKLAKATAEDCGLSNYFLKRSHIFKESGIPGEHSYLLSTEWFPEDSEPMDEELNPPGAAVIDIDIQTEKVKRIIFVQDVSFAEEGSFPNLNQKEETITWIENITGLEFGRQFQLLPTEGTTMHFQAAVDNIPVFPTGVINVEFNNEGQLTLFSIDGNFPSEDAIHWEPFALTTDIVESVAKEQMQLLEVPLESEEMWKSIYSATSVFLTNDVKKVITFEEAEEQAAYVKKQIIMEWEEAIKDPFSPVEIDLSLEATEEEALSDHSTSKKELDKEDEEKATLEIKRFLQRVYPDDSGKWMLYSLRLQDSYIIAELLPAERGRRVIDRKLQVYLDSEKYTALNYSDFDSLIEIFDHFSPAQTPVLTKQQAFELLRKHVEVTPVYVYSQTEDKYILCGKIDCSYGVDAVSGKVIPLDQL</sequence>
<gene>
    <name evidence="1" type="ORF">BME96_17460</name>
</gene>
<evidence type="ECO:0000313" key="1">
    <source>
        <dbReference type="EMBL" id="APC49874.1"/>
    </source>
</evidence>
<dbReference type="Proteomes" id="UP000182945">
    <property type="component" value="Chromosome"/>
</dbReference>
<reference evidence="1 2" key="1">
    <citation type="submission" date="2016-11" db="EMBL/GenBank/DDBJ databases">
        <title>Complete genome sequencing of Virgibacillus halodenitrificans PDB-F2.</title>
        <authorList>
            <person name="Sun Z."/>
            <person name="Zhou Y."/>
            <person name="Li H."/>
        </authorList>
    </citation>
    <scope>NUCLEOTIDE SEQUENCE [LARGE SCALE GENOMIC DNA]</scope>
    <source>
        <strain evidence="1 2">PDB-F2</strain>
    </source>
</reference>
<dbReference type="RefSeq" id="WP_071649777.1">
    <property type="nucleotide sequence ID" value="NZ_CP017962.1"/>
</dbReference>
<evidence type="ECO:0008006" key="3">
    <source>
        <dbReference type="Google" id="ProtNLM"/>
    </source>
</evidence>
<proteinExistence type="predicted"/>
<dbReference type="EMBL" id="CP017962">
    <property type="protein sequence ID" value="APC49874.1"/>
    <property type="molecule type" value="Genomic_DNA"/>
</dbReference>
<protein>
    <recommendedName>
        <fullName evidence="3">DUF4901 domain-containing protein</fullName>
    </recommendedName>
</protein>
<name>A0AAC9J6H4_VIRHA</name>
<evidence type="ECO:0000313" key="2">
    <source>
        <dbReference type="Proteomes" id="UP000182945"/>
    </source>
</evidence>
<dbReference type="GeneID" id="71516200"/>
<dbReference type="AlphaFoldDB" id="A0AAC9J6H4"/>
<dbReference type="KEGG" id="vhl:BME96_17460"/>